<dbReference type="InterPro" id="IPR005162">
    <property type="entry name" value="Retrotrans_gag_dom"/>
</dbReference>
<keyword evidence="3" id="KW-0695">RNA-directed DNA polymerase</keyword>
<evidence type="ECO:0000313" key="4">
    <source>
        <dbReference type="Proteomes" id="UP001151760"/>
    </source>
</evidence>
<feature type="domain" description="Retrotransposon gag" evidence="2">
    <location>
        <begin position="447"/>
        <end position="545"/>
    </location>
</feature>
<evidence type="ECO:0000256" key="1">
    <source>
        <dbReference type="SAM" id="MobiDB-lite"/>
    </source>
</evidence>
<name>A0ABQ5EKC0_9ASTR</name>
<feature type="region of interest" description="Disordered" evidence="1">
    <location>
        <begin position="399"/>
        <end position="419"/>
    </location>
</feature>
<feature type="compositionally biased region" description="Basic and acidic residues" evidence="1">
    <location>
        <begin position="1"/>
        <end position="11"/>
    </location>
</feature>
<feature type="region of interest" description="Disordered" evidence="1">
    <location>
        <begin position="1"/>
        <end position="138"/>
    </location>
</feature>
<keyword evidence="3" id="KW-0808">Transferase</keyword>
<dbReference type="EMBL" id="BQNB010016400">
    <property type="protein sequence ID" value="GJT51356.1"/>
    <property type="molecule type" value="Genomic_DNA"/>
</dbReference>
<dbReference type="Pfam" id="PF03732">
    <property type="entry name" value="Retrotrans_gag"/>
    <property type="match status" value="1"/>
</dbReference>
<keyword evidence="3" id="KW-0548">Nucleotidyltransferase</keyword>
<reference evidence="3" key="2">
    <citation type="submission" date="2022-01" db="EMBL/GenBank/DDBJ databases">
        <authorList>
            <person name="Yamashiro T."/>
            <person name="Shiraishi A."/>
            <person name="Satake H."/>
            <person name="Nakayama K."/>
        </authorList>
    </citation>
    <scope>NUCLEOTIDE SEQUENCE</scope>
</reference>
<comment type="caution">
    <text evidence="3">The sequence shown here is derived from an EMBL/GenBank/DDBJ whole genome shotgun (WGS) entry which is preliminary data.</text>
</comment>
<sequence length="666" mass="73741">WVSDEEPKAHAEIPPSPDYVHGPEHPQSLDYVHGPEHPPSPDYVSGLEKPEHAPIEDQPLPADASPAALSSGYVDDSDPEENPEEDPADYLVDEGEEEESSRDDADDEDEEETFEDDDDEEEEHLALVDSSAIPVVDPVPSAEDTEAFEMDESAPTPSSPRSHKARIFVRPQTPMSAATKALIAVWRVASPPTHYPSEIPSLPLLFPSTTHRDDLPEADMPLQKRARFTAPTCSFKVGESSSTAVARQAGHTLAHRVDYGFMDIVDASIRVAESRAVTAVGVVNERVTDLATTQRQDAHELYVRCEDVQDDQALLRAQVSVLTIKRRYFCSMASSYEREAIIARQAWSYSESRIQAMEAQIRALQRDLVRTARGLEPTRDPESQDGPADAGVADALAEHEANRSRNGDDSHDSGSDGRRQMPVARECTYTDFLKCQPLNFKVACQIKFATCTLQGNALTWWNSYIRTVGHDVAYAMTWKTLKKMMTDKYCPRGEIKKLEIELWNLKVKGTDVESYNQRFQELALMCGRMFPKDFDEVEKYVGGLPDMIQGSVMASKPKKILRTLQGTIKTSNSLSKGIMWHGPILQGLGKRNHTEGLNLCALNETTIMMDNVLPSAPTIRGLAIWPGTVEASLLLPTTKEPQGKIKGFSLALSVELRAISRGTALS</sequence>
<proteinExistence type="predicted"/>
<feature type="compositionally biased region" description="Low complexity" evidence="1">
    <location>
        <begin position="59"/>
        <end position="71"/>
    </location>
</feature>
<organism evidence="3 4">
    <name type="scientific">Tanacetum coccineum</name>
    <dbReference type="NCBI Taxonomy" id="301880"/>
    <lineage>
        <taxon>Eukaryota</taxon>
        <taxon>Viridiplantae</taxon>
        <taxon>Streptophyta</taxon>
        <taxon>Embryophyta</taxon>
        <taxon>Tracheophyta</taxon>
        <taxon>Spermatophyta</taxon>
        <taxon>Magnoliopsida</taxon>
        <taxon>eudicotyledons</taxon>
        <taxon>Gunneridae</taxon>
        <taxon>Pentapetalae</taxon>
        <taxon>asterids</taxon>
        <taxon>campanulids</taxon>
        <taxon>Asterales</taxon>
        <taxon>Asteraceae</taxon>
        <taxon>Asteroideae</taxon>
        <taxon>Anthemideae</taxon>
        <taxon>Anthemidinae</taxon>
        <taxon>Tanacetum</taxon>
    </lineage>
</organism>
<keyword evidence="4" id="KW-1185">Reference proteome</keyword>
<evidence type="ECO:0000259" key="2">
    <source>
        <dbReference type="Pfam" id="PF03732"/>
    </source>
</evidence>
<accession>A0ABQ5EKC0</accession>
<reference evidence="3" key="1">
    <citation type="journal article" date="2022" name="Int. J. Mol. Sci.">
        <title>Draft Genome of Tanacetum Coccineum: Genomic Comparison of Closely Related Tanacetum-Family Plants.</title>
        <authorList>
            <person name="Yamashiro T."/>
            <person name="Shiraishi A."/>
            <person name="Nakayama K."/>
            <person name="Satake H."/>
        </authorList>
    </citation>
    <scope>NUCLEOTIDE SEQUENCE</scope>
</reference>
<feature type="compositionally biased region" description="Acidic residues" evidence="1">
    <location>
        <begin position="75"/>
        <end position="123"/>
    </location>
</feature>
<protein>
    <submittedName>
        <fullName evidence="3">Reverse transcriptase domain-containing protein</fullName>
    </submittedName>
</protein>
<feature type="non-terminal residue" evidence="3">
    <location>
        <position position="1"/>
    </location>
</feature>
<gene>
    <name evidence="3" type="ORF">Tco_0977513</name>
</gene>
<evidence type="ECO:0000313" key="3">
    <source>
        <dbReference type="EMBL" id="GJT51356.1"/>
    </source>
</evidence>
<dbReference type="Proteomes" id="UP001151760">
    <property type="component" value="Unassembled WGS sequence"/>
</dbReference>
<dbReference type="GO" id="GO:0003964">
    <property type="term" value="F:RNA-directed DNA polymerase activity"/>
    <property type="evidence" value="ECO:0007669"/>
    <property type="project" value="UniProtKB-KW"/>
</dbReference>